<feature type="active site" evidence="4">
    <location>
        <position position="452"/>
    </location>
</feature>
<organism evidence="6 7">
    <name type="scientific">Ambispora gerdemannii</name>
    <dbReference type="NCBI Taxonomy" id="144530"/>
    <lineage>
        <taxon>Eukaryota</taxon>
        <taxon>Fungi</taxon>
        <taxon>Fungi incertae sedis</taxon>
        <taxon>Mucoromycota</taxon>
        <taxon>Glomeromycotina</taxon>
        <taxon>Glomeromycetes</taxon>
        <taxon>Archaeosporales</taxon>
        <taxon>Ambisporaceae</taxon>
        <taxon>Ambispora</taxon>
    </lineage>
</organism>
<dbReference type="InterPro" id="IPR005302">
    <property type="entry name" value="MoCF_Sase_C"/>
</dbReference>
<evidence type="ECO:0000313" key="6">
    <source>
        <dbReference type="EMBL" id="CAG8568512.1"/>
    </source>
</evidence>
<feature type="modified residue" description="N6-(pyridoxal phosphate)lysine" evidence="4">
    <location>
        <position position="292"/>
    </location>
</feature>
<evidence type="ECO:0000256" key="4">
    <source>
        <dbReference type="HAMAP-Rule" id="MF_03050"/>
    </source>
</evidence>
<dbReference type="PANTHER" id="PTHR14237">
    <property type="entry name" value="MOLYBDOPTERIN COFACTOR SULFURASE MOSC"/>
    <property type="match status" value="1"/>
</dbReference>
<dbReference type="HAMAP" id="MF_03050">
    <property type="entry name" value="MOCOS"/>
    <property type="match status" value="1"/>
</dbReference>
<dbReference type="GO" id="GO:0030151">
    <property type="term" value="F:molybdenum ion binding"/>
    <property type="evidence" value="ECO:0007669"/>
    <property type="project" value="UniProtKB-UniRule"/>
</dbReference>
<dbReference type="GO" id="GO:0008265">
    <property type="term" value="F:molybdenum cofactor sulfurtransferase activity"/>
    <property type="evidence" value="ECO:0007669"/>
    <property type="project" value="UniProtKB-UniRule"/>
</dbReference>
<keyword evidence="3 4" id="KW-0501">Molybdenum cofactor biosynthesis</keyword>
<dbReference type="PROSITE" id="PS51340">
    <property type="entry name" value="MOSC"/>
    <property type="match status" value="1"/>
</dbReference>
<dbReference type="Pfam" id="PF00266">
    <property type="entry name" value="Aminotran_5"/>
    <property type="match status" value="2"/>
</dbReference>
<comment type="similarity">
    <text evidence="4">Belongs to the class-V pyridoxal-phosphate-dependent aminotransferase family. MOCOS subfamily.</text>
</comment>
<dbReference type="Pfam" id="PF03476">
    <property type="entry name" value="MOSC_N"/>
    <property type="match status" value="1"/>
</dbReference>
<dbReference type="Proteomes" id="UP000789831">
    <property type="component" value="Unassembled WGS sequence"/>
</dbReference>
<dbReference type="GO" id="GO:0016829">
    <property type="term" value="F:lyase activity"/>
    <property type="evidence" value="ECO:0007669"/>
    <property type="project" value="UniProtKB-UniRule"/>
</dbReference>
<feature type="domain" description="MOSC" evidence="5">
    <location>
        <begin position="683"/>
        <end position="835"/>
    </location>
</feature>
<evidence type="ECO:0000259" key="5">
    <source>
        <dbReference type="PROSITE" id="PS51340"/>
    </source>
</evidence>
<protein>
    <recommendedName>
        <fullName evidence="4">Molybdenum cofactor sulfurase</fullName>
        <shortName evidence="4">MCS</shortName>
        <shortName evidence="4">MOS</shortName>
        <shortName evidence="4">MoCo sulfurase</shortName>
        <ecNumber evidence="4">2.8.1.9</ecNumber>
    </recommendedName>
    <alternativeName>
        <fullName evidence="4">Molybdenum cofactor sulfurtransferase</fullName>
    </alternativeName>
</protein>
<dbReference type="AlphaFoldDB" id="A0A9N9BLT8"/>
<gene>
    <name evidence="6" type="ORF">AGERDE_LOCUS7517</name>
</gene>
<dbReference type="InterPro" id="IPR028886">
    <property type="entry name" value="MoCo_sulfurase"/>
</dbReference>
<dbReference type="SUPFAM" id="SSF141673">
    <property type="entry name" value="MOSC N-terminal domain-like"/>
    <property type="match status" value="1"/>
</dbReference>
<comment type="caution">
    <text evidence="6">The sequence shown here is derived from an EMBL/GenBank/DDBJ whole genome shotgun (WGS) entry which is preliminary data.</text>
</comment>
<dbReference type="InterPro" id="IPR000192">
    <property type="entry name" value="Aminotrans_V_dom"/>
</dbReference>
<dbReference type="Gene3D" id="3.40.640.10">
    <property type="entry name" value="Type I PLP-dependent aspartate aminotransferase-like (Major domain)"/>
    <property type="match status" value="1"/>
</dbReference>
<keyword evidence="2 4" id="KW-0663">Pyridoxal phosphate</keyword>
<dbReference type="InterPro" id="IPR005303">
    <property type="entry name" value="MOCOS_middle"/>
</dbReference>
<accession>A0A9N9BLT8</accession>
<dbReference type="EMBL" id="CAJVPL010001385">
    <property type="protein sequence ID" value="CAG8568512.1"/>
    <property type="molecule type" value="Genomic_DNA"/>
</dbReference>
<evidence type="ECO:0000256" key="2">
    <source>
        <dbReference type="ARBA" id="ARBA00022898"/>
    </source>
</evidence>
<comment type="cofactor">
    <cofactor evidence="4">
        <name>pyridoxal 5'-phosphate</name>
        <dbReference type="ChEBI" id="CHEBI:597326"/>
    </cofactor>
</comment>
<dbReference type="OrthoDB" id="10264306at2759"/>
<comment type="catalytic activity">
    <reaction evidence="4">
        <text>Mo-molybdopterin + L-cysteine + AH2 = thio-Mo-molybdopterin + L-alanine + A + H2O</text>
        <dbReference type="Rhea" id="RHEA:42636"/>
        <dbReference type="ChEBI" id="CHEBI:13193"/>
        <dbReference type="ChEBI" id="CHEBI:15377"/>
        <dbReference type="ChEBI" id="CHEBI:17499"/>
        <dbReference type="ChEBI" id="CHEBI:35235"/>
        <dbReference type="ChEBI" id="CHEBI:57972"/>
        <dbReference type="ChEBI" id="CHEBI:71302"/>
        <dbReference type="ChEBI" id="CHEBI:82685"/>
        <dbReference type="EC" id="2.8.1.9"/>
    </reaction>
</comment>
<keyword evidence="1 4" id="KW-0808">Transferase</keyword>
<dbReference type="SUPFAM" id="SSF53383">
    <property type="entry name" value="PLP-dependent transferases"/>
    <property type="match status" value="1"/>
</dbReference>
<dbReference type="InterPro" id="IPR015424">
    <property type="entry name" value="PyrdxlP-dep_Trfase"/>
</dbReference>
<reference evidence="6" key="1">
    <citation type="submission" date="2021-06" db="EMBL/GenBank/DDBJ databases">
        <authorList>
            <person name="Kallberg Y."/>
            <person name="Tangrot J."/>
            <person name="Rosling A."/>
        </authorList>
    </citation>
    <scope>NUCLEOTIDE SEQUENCE</scope>
    <source>
        <strain evidence="6">MT106</strain>
    </source>
</reference>
<dbReference type="InterPro" id="IPR015421">
    <property type="entry name" value="PyrdxlP-dep_Trfase_major"/>
</dbReference>
<proteinExistence type="inferred from homology"/>
<dbReference type="GO" id="GO:0006777">
    <property type="term" value="P:Mo-molybdopterin cofactor biosynthetic process"/>
    <property type="evidence" value="ECO:0007669"/>
    <property type="project" value="UniProtKB-UniRule"/>
</dbReference>
<dbReference type="EC" id="2.8.1.9" evidence="4"/>
<comment type="function">
    <text evidence="4">Sulfurates the molybdenum cofactor. Sulfation of molybdenum is essential for xanthine dehydrogenase (XDH) and aldehyde oxidase (ADO) enzymes in which molybdenum cofactor is liganded by 1 oxygen and 1 sulfur atom in active form.</text>
</comment>
<evidence type="ECO:0000313" key="7">
    <source>
        <dbReference type="Proteomes" id="UP000789831"/>
    </source>
</evidence>
<evidence type="ECO:0000256" key="1">
    <source>
        <dbReference type="ARBA" id="ARBA00022679"/>
    </source>
</evidence>
<sequence length="847" mass="95807">MPPYINDAEREYHIPEASKFNADKLSFLKEFSKQYGYDGRIEEIREKEYPQLKGSTYLDHAGTTTYPQNTLSEFHADLTKNLFGNPHSRSPSSKLSTDRVEEVRLRVLKHFNASPEHFEVIFTANATAAIKLVGEVFPWARDESSYKYLREGHTSLLGLRRFAEDANVREIVATTENDVEAEFNIFNNYRTSPISNPHFLNNIPQVDFDGHTDGVPIINNGVTYNLFAYPAQCNFSGMRFPLNWTRRLKQTFNTANKKTLVLLDAAAYATTSPLSFAEPENSPDFTAISFYKLFGYPTGLGALVIKKELSPILKKRYFGGGSVTSLVWDMNWQMFNERLCDRYEDGTINFLSIIALNHAFNAADRLYRDFRFIRSHVTALNNYLQRNMAQIKHWNGAPLCVINSDRDFSDSSQQGPILSFNLKHADGSWIGYNEVERMAGENGIHVRAGGHCNAGSVARWMGVSPEDFASKSCHDDQDIINGKPMGAVRVSLAAMTTIEDILVWLDFLKTYFVERKPVSMSKNINHKGVDVYDDLKDQASSKNTIAESKIALETIIIYPVKSCHGYVIPSSKSWTITPQGLLYDREWMVVDAETGRALNQKQFPRMALIRPRILFDDRVLLLKAPGQPPLRISLDEYPVLGVSTCTLSASMTNESKVCGNKIDTLYYTAPSINEWFSNFLGLTCILARQTPNEDGINDDDSLKTRRFIKPHLAAPAKAPISLSNESPFLLISQPSVNDLNRKIRKSGNKEVDASCFRGNFQIKGTSEYEEDDWSMVKLGSQVFKTTGEKTNEPYRTLTKHRKFDGKVYFGQHMIHVPELSEAPYELAPGAPIKILDRHMSSMILSRF</sequence>
<keyword evidence="7" id="KW-1185">Reference proteome</keyword>
<evidence type="ECO:0000256" key="3">
    <source>
        <dbReference type="ARBA" id="ARBA00023150"/>
    </source>
</evidence>
<name>A0A9N9BLT8_9GLOM</name>
<dbReference type="PANTHER" id="PTHR14237:SF80">
    <property type="entry name" value="MOLYBDENUM COFACTOR SULFURASE"/>
    <property type="match status" value="1"/>
</dbReference>
<dbReference type="Pfam" id="PF03473">
    <property type="entry name" value="MOSC"/>
    <property type="match status" value="1"/>
</dbReference>
<dbReference type="GO" id="GO:0030170">
    <property type="term" value="F:pyridoxal phosphate binding"/>
    <property type="evidence" value="ECO:0007669"/>
    <property type="project" value="UniProtKB-UniRule"/>
</dbReference>